<dbReference type="GO" id="GO:0016740">
    <property type="term" value="F:transferase activity"/>
    <property type="evidence" value="ECO:0007669"/>
    <property type="project" value="UniProtKB-KW"/>
</dbReference>
<dbReference type="EMBL" id="VKAD01000001">
    <property type="protein sequence ID" value="TXR53353.1"/>
    <property type="molecule type" value="Genomic_DNA"/>
</dbReference>
<evidence type="ECO:0000313" key="5">
    <source>
        <dbReference type="Proteomes" id="UP000321764"/>
    </source>
</evidence>
<name>A0A5C8Z7T0_9GAMM</name>
<proteinExistence type="predicted"/>
<keyword evidence="5" id="KW-1185">Reference proteome</keyword>
<evidence type="ECO:0000259" key="3">
    <source>
        <dbReference type="Pfam" id="PF02709"/>
    </source>
</evidence>
<reference evidence="4 5" key="1">
    <citation type="submission" date="2019-07" db="EMBL/GenBank/DDBJ databases">
        <title>Reinekea sp. strain SSH23 genome sequencing and assembly.</title>
        <authorList>
            <person name="Kim I."/>
        </authorList>
    </citation>
    <scope>NUCLEOTIDE SEQUENCE [LARGE SCALE GENOMIC DNA]</scope>
    <source>
        <strain evidence="4 5">SSH23</strain>
    </source>
</reference>
<dbReference type="Pfam" id="PF02709">
    <property type="entry name" value="Glyco_transf_7C"/>
    <property type="match status" value="1"/>
</dbReference>
<evidence type="ECO:0000259" key="2">
    <source>
        <dbReference type="Pfam" id="PF00535"/>
    </source>
</evidence>
<evidence type="ECO:0000256" key="1">
    <source>
        <dbReference type="ARBA" id="ARBA00022679"/>
    </source>
</evidence>
<dbReference type="RefSeq" id="WP_147712650.1">
    <property type="nucleotide sequence ID" value="NZ_VKAD01000001.1"/>
</dbReference>
<dbReference type="InterPro" id="IPR027791">
    <property type="entry name" value="Galactosyl_T_C"/>
</dbReference>
<sequence>MAVQFSVILSAYNNFAALNRALPFWFNQTCLDFELIIADDGSTQEQIASFHAAVERLNNANVSVKHIWHEDEGFDKCGMLNQAILVASAPRLLFLDADMLPRFDLVANHICLLKPGFFITGGSHVNVNEAGQQFLAELEQGAVNKANQLSSLFASKAFVEHGFIAKNKASRVSTFGIQARVKDFLTWRSNAFTGANSSCWKSDALRVNGFDKDWGYGGLDRDFGIRLTNAGTSSRRHQYSLVALHQEHGRPYRKADKVRQNKVMLKQRMRDKAIKIENGIDKLTEKEIRIIWANK</sequence>
<dbReference type="InterPro" id="IPR001173">
    <property type="entry name" value="Glyco_trans_2-like"/>
</dbReference>
<dbReference type="Proteomes" id="UP000321764">
    <property type="component" value="Unassembled WGS sequence"/>
</dbReference>
<protein>
    <submittedName>
        <fullName evidence="4">Glycosyltransferase</fullName>
    </submittedName>
</protein>
<dbReference type="SUPFAM" id="SSF53448">
    <property type="entry name" value="Nucleotide-diphospho-sugar transferases"/>
    <property type="match status" value="1"/>
</dbReference>
<organism evidence="4 5">
    <name type="scientific">Reinekea thalattae</name>
    <dbReference type="NCBI Taxonomy" id="2593301"/>
    <lineage>
        <taxon>Bacteria</taxon>
        <taxon>Pseudomonadati</taxon>
        <taxon>Pseudomonadota</taxon>
        <taxon>Gammaproteobacteria</taxon>
        <taxon>Oceanospirillales</taxon>
        <taxon>Saccharospirillaceae</taxon>
        <taxon>Reinekea</taxon>
    </lineage>
</organism>
<dbReference type="Pfam" id="PF00535">
    <property type="entry name" value="Glycos_transf_2"/>
    <property type="match status" value="1"/>
</dbReference>
<feature type="domain" description="Glycosyltransferase 2-like" evidence="2">
    <location>
        <begin position="6"/>
        <end position="110"/>
    </location>
</feature>
<dbReference type="AlphaFoldDB" id="A0A5C8Z7T0"/>
<dbReference type="InterPro" id="IPR029044">
    <property type="entry name" value="Nucleotide-diphossugar_trans"/>
</dbReference>
<accession>A0A5C8Z7T0</accession>
<keyword evidence="1 4" id="KW-0808">Transferase</keyword>
<dbReference type="Gene3D" id="3.90.550.10">
    <property type="entry name" value="Spore Coat Polysaccharide Biosynthesis Protein SpsA, Chain A"/>
    <property type="match status" value="1"/>
</dbReference>
<dbReference type="PANTHER" id="PTHR43685">
    <property type="entry name" value="GLYCOSYLTRANSFERASE"/>
    <property type="match status" value="1"/>
</dbReference>
<dbReference type="InterPro" id="IPR050834">
    <property type="entry name" value="Glycosyltransf_2"/>
</dbReference>
<gene>
    <name evidence="4" type="ORF">FME95_01925</name>
</gene>
<dbReference type="OrthoDB" id="9801954at2"/>
<feature type="domain" description="Galactosyltransferase C-terminal" evidence="3">
    <location>
        <begin position="188"/>
        <end position="239"/>
    </location>
</feature>
<evidence type="ECO:0000313" key="4">
    <source>
        <dbReference type="EMBL" id="TXR53353.1"/>
    </source>
</evidence>
<comment type="caution">
    <text evidence="4">The sequence shown here is derived from an EMBL/GenBank/DDBJ whole genome shotgun (WGS) entry which is preliminary data.</text>
</comment>
<dbReference type="PANTHER" id="PTHR43685:SF3">
    <property type="entry name" value="SLR2126 PROTEIN"/>
    <property type="match status" value="1"/>
</dbReference>